<comment type="subunit">
    <text evidence="4">Homodimer; disulfide-linked.</text>
</comment>
<dbReference type="InterPro" id="IPR015341">
    <property type="entry name" value="Glyco_hydro_38_cen"/>
</dbReference>
<keyword evidence="14 17" id="KW-0326">Glycosidase</keyword>
<evidence type="ECO:0000256" key="2">
    <source>
        <dbReference type="ARBA" id="ARBA00004922"/>
    </source>
</evidence>
<keyword evidence="13" id="KW-1015">Disulfide bond</keyword>
<evidence type="ECO:0000256" key="15">
    <source>
        <dbReference type="ARBA" id="ARBA00059516"/>
    </source>
</evidence>
<dbReference type="PANTHER" id="PTHR11607">
    <property type="entry name" value="ALPHA-MANNOSIDASE"/>
    <property type="match status" value="1"/>
</dbReference>
<evidence type="ECO:0000256" key="9">
    <source>
        <dbReference type="ARBA" id="ARBA00022968"/>
    </source>
</evidence>
<dbReference type="SMART" id="SM00872">
    <property type="entry name" value="Alpha-mann_mid"/>
    <property type="match status" value="1"/>
</dbReference>
<evidence type="ECO:0000256" key="16">
    <source>
        <dbReference type="ARBA" id="ARBA00093232"/>
    </source>
</evidence>
<evidence type="ECO:0000256" key="11">
    <source>
        <dbReference type="ARBA" id="ARBA00023034"/>
    </source>
</evidence>
<dbReference type="FunFam" id="3.20.110.10:FF:000003">
    <property type="entry name" value="Alpha-mannosidase"/>
    <property type="match status" value="1"/>
</dbReference>
<comment type="similarity">
    <text evidence="3 17">Belongs to the glycosyl hydrolase 38 family.</text>
</comment>
<dbReference type="InterPro" id="IPR013780">
    <property type="entry name" value="Glyco_hydro_b"/>
</dbReference>
<evidence type="ECO:0000259" key="20">
    <source>
        <dbReference type="SMART" id="SM00872"/>
    </source>
</evidence>
<dbReference type="EnsemblMetazoa" id="GBRI012823-RA">
    <property type="protein sequence ID" value="GBRI012823-PA"/>
    <property type="gene ID" value="GBRI012823"/>
</dbReference>
<dbReference type="Gene3D" id="2.60.40.1180">
    <property type="entry name" value="Golgi alpha-mannosidase II"/>
    <property type="match status" value="1"/>
</dbReference>
<keyword evidence="22" id="KW-1185">Reference proteome</keyword>
<evidence type="ECO:0000256" key="17">
    <source>
        <dbReference type="RuleBase" id="RU361199"/>
    </source>
</evidence>
<dbReference type="VEuPathDB" id="VectorBase:GBRI012823"/>
<dbReference type="Pfam" id="PF09261">
    <property type="entry name" value="Alpha-mann_mid"/>
    <property type="match status" value="1"/>
</dbReference>
<dbReference type="Pfam" id="PF07748">
    <property type="entry name" value="Glyco_hydro_38C"/>
    <property type="match status" value="1"/>
</dbReference>
<dbReference type="InterPro" id="IPR011013">
    <property type="entry name" value="Gal_mutarotase_sf_dom"/>
</dbReference>
<dbReference type="InterPro" id="IPR027291">
    <property type="entry name" value="Glyco_hydro_38_N_sf"/>
</dbReference>
<evidence type="ECO:0000256" key="7">
    <source>
        <dbReference type="ARBA" id="ARBA00022801"/>
    </source>
</evidence>
<evidence type="ECO:0000256" key="13">
    <source>
        <dbReference type="ARBA" id="ARBA00023157"/>
    </source>
</evidence>
<dbReference type="InterPro" id="IPR037094">
    <property type="entry name" value="Glyco_hydro_38_cen_sf"/>
</dbReference>
<name>A0A1A9WB27_9MUSC</name>
<evidence type="ECO:0000313" key="22">
    <source>
        <dbReference type="Proteomes" id="UP000091820"/>
    </source>
</evidence>
<keyword evidence="5 19" id="KW-0812">Transmembrane</keyword>
<reference evidence="21" key="2">
    <citation type="submission" date="2020-05" db="UniProtKB">
        <authorList>
            <consortium name="EnsemblMetazoa"/>
        </authorList>
    </citation>
    <scope>IDENTIFICATION</scope>
    <source>
        <strain evidence="21">IAEA</strain>
    </source>
</reference>
<keyword evidence="10 19" id="KW-1133">Transmembrane helix</keyword>
<dbReference type="Gene3D" id="2.70.98.30">
    <property type="entry name" value="Golgi alpha-mannosidase II, domain 4"/>
    <property type="match status" value="1"/>
</dbReference>
<sequence>MLRMKPRLALIVCVIFMTIFSVVYFLINYAAPQEDKKPSFMSLEYKVNELENGLKRHHNEMQNLKNRLEQKFSNKDKDENTNRIIEVNKKKIDSANKDKACSFDIQRVPQPDIQVFVVPHSHNDPGWIKTFEDYYIHETKHILSNALRHLKENPEMKFIWAEISYFSRFFEDVGEKSKQELKKLVNNRQLEFVTGGWVMPDEANSHWHSVLMQLTEGQTWLKKYFNITPVSSWSIDPFGHSPALPYILKKAGFKNLLIQRTHYSIKKELALNKQLEFYWRQLWDDTDSTDIFTHMMPFYSYDIPHSCGPDPKICCQFDFKRMSGFGLTCPWRVSPKKIRDTNVAERAELLVDQWKKKAELYNTNIVLFPLGDDFRYSQSTEWEVQRLNYEALFAHINNEPKYFVEARFGTLQEYFDAVHQERRERRKQFPSLSGDFFTYADRADNYWSGYYTSRPYHKRMDRVLMHYIRSASMLHAWSSWPQTFPFDEMLRNARRQHSLFQHHDGITGTAKTHVVEDYAKRMLEAVNDCRFVMQQSVYRLLTKPAIYNPDPKFNYFYLDDSRWPGPDDSRTTIILAKELPSRHLVFHNSLPQWREELVDFYVASLHVSVIDFTGNPVQTQISPAWSWHKHSLTNTITPQASTTKYRLIFKVKVPPIGLSTYVVKIMTTDNQSSFNNFASNLIMAATPIATQLGDYPTELKLSDHHEISLKSKSSGTTVAFTNEGMMKSIQLKENEPYTPVRVQFFKYVTHRSGAYLFLPNGPAIAISNNPLPVVLVTEGPLECTVSVGLSFGVHHTILRDDNVLEIHNDIDISNMDDTEVVMRLQTRLHSSNTFYTDLNGLEMIKRQRFSKLPLQANYYPIPSAVYIEDDTTRLTVLTAQPLGGSSLAAGEIEIMQDRRLTHDDDRGLGQGVLDNRPVLHIFRIILENIHNCDKLANNHPSGALTLNAFRTSKTLLNPLDKFIYTENDWFGVLPEFGSTHSALPDDMEIVDMRNLEFSNKQSIAKNRKQLIVQSTGIIMHRTNILQCRPGLETFSTGEGMLGNISDEIERVIEKRIKN</sequence>
<dbReference type="Pfam" id="PF01074">
    <property type="entry name" value="Glyco_hydro_38N"/>
    <property type="match status" value="1"/>
</dbReference>
<keyword evidence="9" id="KW-0735">Signal-anchor</keyword>
<keyword evidence="18" id="KW-0175">Coiled coil</keyword>
<dbReference type="PANTHER" id="PTHR11607:SF3">
    <property type="entry name" value="LYSOSOMAL ALPHA-MANNOSIDASE"/>
    <property type="match status" value="1"/>
</dbReference>
<dbReference type="SUPFAM" id="SSF88688">
    <property type="entry name" value="Families 57/38 glycoside transferase middle domain"/>
    <property type="match status" value="1"/>
</dbReference>
<comment type="pathway">
    <text evidence="2">Protein modification; protein glycosylation.</text>
</comment>
<dbReference type="GO" id="GO:0004572">
    <property type="term" value="F:mannosyl-oligosaccharide 1,3-1,6-alpha-mannosidase activity"/>
    <property type="evidence" value="ECO:0007669"/>
    <property type="project" value="UniProtKB-EC"/>
</dbReference>
<dbReference type="Pfam" id="PF21260">
    <property type="entry name" value="Laman-like_dom"/>
    <property type="match status" value="1"/>
</dbReference>
<dbReference type="InterPro" id="IPR050843">
    <property type="entry name" value="Glycosyl_Hydrlase_38"/>
</dbReference>
<dbReference type="AlphaFoldDB" id="A0A1A9WB27"/>
<reference evidence="22" key="1">
    <citation type="submission" date="2014-03" db="EMBL/GenBank/DDBJ databases">
        <authorList>
            <person name="Aksoy S."/>
            <person name="Warren W."/>
            <person name="Wilson R.K."/>
        </authorList>
    </citation>
    <scope>NUCLEOTIDE SEQUENCE [LARGE SCALE GENOMIC DNA]</scope>
    <source>
        <strain evidence="22">IAEA</strain>
    </source>
</reference>
<dbReference type="InterPro" id="IPR011330">
    <property type="entry name" value="Glyco_hydro/deAcase_b/a-brl"/>
</dbReference>
<dbReference type="SUPFAM" id="SSF74650">
    <property type="entry name" value="Galactose mutarotase-like"/>
    <property type="match status" value="1"/>
</dbReference>
<keyword evidence="12 19" id="KW-0472">Membrane</keyword>
<dbReference type="EC" id="3.2.1.-" evidence="17"/>
<evidence type="ECO:0000256" key="1">
    <source>
        <dbReference type="ARBA" id="ARBA00004323"/>
    </source>
</evidence>
<evidence type="ECO:0000256" key="5">
    <source>
        <dbReference type="ARBA" id="ARBA00022692"/>
    </source>
</evidence>
<evidence type="ECO:0000256" key="8">
    <source>
        <dbReference type="ARBA" id="ARBA00022833"/>
    </source>
</evidence>
<dbReference type="InterPro" id="IPR011682">
    <property type="entry name" value="Glyco_hydro_38_C"/>
</dbReference>
<dbReference type="GO" id="GO:0046872">
    <property type="term" value="F:metal ion binding"/>
    <property type="evidence" value="ECO:0007669"/>
    <property type="project" value="UniProtKB-KW"/>
</dbReference>
<dbReference type="Gene3D" id="3.20.110.10">
    <property type="entry name" value="Glycoside hydrolase 38, N terminal domain"/>
    <property type="match status" value="1"/>
</dbReference>
<dbReference type="CDD" id="cd10809">
    <property type="entry name" value="GH38N_AMII_GMII_SfManIII_like"/>
    <property type="match status" value="1"/>
</dbReference>
<protein>
    <recommendedName>
        <fullName evidence="17">Alpha-mannosidase</fullName>
        <ecNumber evidence="17">3.2.1.-</ecNumber>
    </recommendedName>
</protein>
<proteinExistence type="inferred from homology"/>
<evidence type="ECO:0000256" key="3">
    <source>
        <dbReference type="ARBA" id="ARBA00009792"/>
    </source>
</evidence>
<dbReference type="STRING" id="37001.A0A1A9WB27"/>
<keyword evidence="6 17" id="KW-0479">Metal-binding</keyword>
<evidence type="ECO:0000256" key="19">
    <source>
        <dbReference type="SAM" id="Phobius"/>
    </source>
</evidence>
<comment type="cofactor">
    <cofactor evidence="17">
        <name>Zn(2+)</name>
        <dbReference type="ChEBI" id="CHEBI:29105"/>
    </cofactor>
    <text evidence="17">Binds 1 zinc ion per subunit.</text>
</comment>
<evidence type="ECO:0000256" key="14">
    <source>
        <dbReference type="ARBA" id="ARBA00023295"/>
    </source>
</evidence>
<accession>A0A1A9WB27</accession>
<dbReference type="FunFam" id="2.60.40.1180:FF:000019">
    <property type="entry name" value="Alpha-mannosidase 2"/>
    <property type="match status" value="1"/>
</dbReference>
<evidence type="ECO:0000313" key="21">
    <source>
        <dbReference type="EnsemblMetazoa" id="GBRI012823-PA"/>
    </source>
</evidence>
<dbReference type="InterPro" id="IPR028995">
    <property type="entry name" value="Glyco_hydro_57/38_cen_sf"/>
</dbReference>
<evidence type="ECO:0000256" key="12">
    <source>
        <dbReference type="ARBA" id="ARBA00023136"/>
    </source>
</evidence>
<feature type="transmembrane region" description="Helical" evidence="19">
    <location>
        <begin position="7"/>
        <end position="27"/>
    </location>
</feature>
<comment type="subcellular location">
    <subcellularLocation>
        <location evidence="1">Golgi apparatus membrane</location>
        <topology evidence="1">Single-pass type II membrane protein</topology>
    </subcellularLocation>
</comment>
<keyword evidence="7 17" id="KW-0378">Hydrolase</keyword>
<evidence type="ECO:0000256" key="18">
    <source>
        <dbReference type="SAM" id="Coils"/>
    </source>
</evidence>
<dbReference type="Gene3D" id="1.20.1270.50">
    <property type="entry name" value="Glycoside hydrolase family 38, central domain"/>
    <property type="match status" value="1"/>
</dbReference>
<organism evidence="21 22">
    <name type="scientific">Glossina brevipalpis</name>
    <dbReference type="NCBI Taxonomy" id="37001"/>
    <lineage>
        <taxon>Eukaryota</taxon>
        <taxon>Metazoa</taxon>
        <taxon>Ecdysozoa</taxon>
        <taxon>Arthropoda</taxon>
        <taxon>Hexapoda</taxon>
        <taxon>Insecta</taxon>
        <taxon>Pterygota</taxon>
        <taxon>Neoptera</taxon>
        <taxon>Endopterygota</taxon>
        <taxon>Diptera</taxon>
        <taxon>Brachycera</taxon>
        <taxon>Muscomorpha</taxon>
        <taxon>Hippoboscoidea</taxon>
        <taxon>Glossinidae</taxon>
        <taxon>Glossina</taxon>
    </lineage>
</organism>
<keyword evidence="8 17" id="KW-0862">Zinc</keyword>
<dbReference type="GO" id="GO:0000139">
    <property type="term" value="C:Golgi membrane"/>
    <property type="evidence" value="ECO:0007669"/>
    <property type="project" value="UniProtKB-SubCell"/>
</dbReference>
<dbReference type="InterPro" id="IPR000602">
    <property type="entry name" value="Glyco_hydro_38_N"/>
</dbReference>
<comment type="catalytic activity">
    <reaction evidence="16">
        <text>N(4)-{beta-D-GlcNAc-(1-&gt;2)-alpha-D-Man-(1-&gt;3)-[alpha-D-Man-(1-&gt;3)-[alpha-D-Man-(1-&gt;6)]-alpha-D-Man-(1-&gt;6)]-beta-D-Man-(1-&gt;4)-beta-D-GlcNAc-(1-&gt;4)-beta-D-GlcNAc}-L-asparaginyl-[protein] + 2 H2O = 2 alpha-D-mannopyranose + an N(4)-{beta-D-GlcNAc-(1-&gt;2)-alpha-D-Man-(1-&gt;3)-[alpha-D-Man-(1-&gt;6)]-beta-D-Man-(1-&gt;4)-beta-D-GlcNAc-(1-&gt;4)-beta-D-GlcNAc}-L-asparaginyl-[protein]</text>
        <dbReference type="Rhea" id="RHEA:56052"/>
        <dbReference type="Rhea" id="RHEA-COMP:14368"/>
        <dbReference type="Rhea" id="RHEA-COMP:14369"/>
        <dbReference type="ChEBI" id="CHEBI:15377"/>
        <dbReference type="ChEBI" id="CHEBI:28729"/>
        <dbReference type="ChEBI" id="CHEBI:60615"/>
        <dbReference type="ChEBI" id="CHEBI:60625"/>
        <dbReference type="EC" id="3.2.1.114"/>
    </reaction>
</comment>
<dbReference type="Proteomes" id="UP000091820">
    <property type="component" value="Unassembled WGS sequence"/>
</dbReference>
<comment type="function">
    <text evidence="15">Catalyzes the first committed step in the biosynthesis of complex N-glycans. It controls conversion of high mannose to complex N-glycans; the final hydrolytic step in the N-glycan maturation pathway.</text>
</comment>
<evidence type="ECO:0000256" key="4">
    <source>
        <dbReference type="ARBA" id="ARBA00011748"/>
    </source>
</evidence>
<dbReference type="InterPro" id="IPR048534">
    <property type="entry name" value="Man2a1-like_dom"/>
</dbReference>
<dbReference type="SUPFAM" id="SSF88713">
    <property type="entry name" value="Glycoside hydrolase/deacetylase"/>
    <property type="match status" value="1"/>
</dbReference>
<evidence type="ECO:0000256" key="6">
    <source>
        <dbReference type="ARBA" id="ARBA00022723"/>
    </source>
</evidence>
<dbReference type="GO" id="GO:0006491">
    <property type="term" value="P:N-glycan processing"/>
    <property type="evidence" value="ECO:0007669"/>
    <property type="project" value="TreeGrafter"/>
</dbReference>
<dbReference type="GO" id="GO:0030246">
    <property type="term" value="F:carbohydrate binding"/>
    <property type="evidence" value="ECO:0007669"/>
    <property type="project" value="InterPro"/>
</dbReference>
<keyword evidence="11" id="KW-0333">Golgi apparatus</keyword>
<dbReference type="FunFam" id="2.70.98.30:FF:000002">
    <property type="entry name" value="Alpha-mannosidase"/>
    <property type="match status" value="1"/>
</dbReference>
<feature type="domain" description="Glycoside hydrolase family 38 central" evidence="20">
    <location>
        <begin position="445"/>
        <end position="522"/>
    </location>
</feature>
<evidence type="ECO:0000256" key="10">
    <source>
        <dbReference type="ARBA" id="ARBA00022989"/>
    </source>
</evidence>
<dbReference type="FunFam" id="1.20.1270.50:FF:000001">
    <property type="entry name" value="Alpha-mannosidase"/>
    <property type="match status" value="1"/>
</dbReference>
<feature type="coiled-coil region" evidence="18">
    <location>
        <begin position="47"/>
        <end position="81"/>
    </location>
</feature>
<dbReference type="GO" id="GO:0006013">
    <property type="term" value="P:mannose metabolic process"/>
    <property type="evidence" value="ECO:0007669"/>
    <property type="project" value="InterPro"/>
</dbReference>